<dbReference type="EMBL" id="UINC01079269">
    <property type="protein sequence ID" value="SVC21104.1"/>
    <property type="molecule type" value="Genomic_DNA"/>
</dbReference>
<feature type="non-terminal residue" evidence="2">
    <location>
        <position position="261"/>
    </location>
</feature>
<sequence length="261" mass="28681">MTQLAAPALWWDVAGRHPATLPADLAHVLRNLDGKLDATLFVSDRSQMPSHLKDVEATTRALLEAMASASGGAFSYRVLDPDRSGLGGARYAAARRVSPIRVRRVLDDAESQAEIWSSLVFARQGVRRRDDILIQGIENAHLPHLGSLVATHLRAEAPQASFALSAPPGFDELPRYLSQRGPVIEIDVDRTAAIPHDVDVLFWIEPHHVTPRHIGALRRFLAAGRTVVLAGSPYHIRYSSTDDGEVRFRAESTGSAWERLL</sequence>
<accession>A0A382K823</accession>
<evidence type="ECO:0000259" key="1">
    <source>
        <dbReference type="Pfam" id="PF23357"/>
    </source>
</evidence>
<gene>
    <name evidence="2" type="ORF">METZ01_LOCUS273958</name>
</gene>
<organism evidence="2">
    <name type="scientific">marine metagenome</name>
    <dbReference type="NCBI Taxonomy" id="408172"/>
    <lineage>
        <taxon>unclassified sequences</taxon>
        <taxon>metagenomes</taxon>
        <taxon>ecological metagenomes</taxon>
    </lineage>
</organism>
<reference evidence="2" key="1">
    <citation type="submission" date="2018-05" db="EMBL/GenBank/DDBJ databases">
        <authorList>
            <person name="Lanie J.A."/>
            <person name="Ng W.-L."/>
            <person name="Kazmierczak K.M."/>
            <person name="Andrzejewski T.M."/>
            <person name="Davidsen T.M."/>
            <person name="Wayne K.J."/>
            <person name="Tettelin H."/>
            <person name="Glass J.I."/>
            <person name="Rusch D."/>
            <person name="Podicherti R."/>
            <person name="Tsui H.-C.T."/>
            <person name="Winkler M.E."/>
        </authorList>
    </citation>
    <scope>NUCLEOTIDE SEQUENCE</scope>
</reference>
<dbReference type="InterPro" id="IPR055396">
    <property type="entry name" value="DUF7088"/>
</dbReference>
<name>A0A382K823_9ZZZZ</name>
<protein>
    <recommendedName>
        <fullName evidence="1">DUF7088 domain-containing protein</fullName>
    </recommendedName>
</protein>
<dbReference type="AlphaFoldDB" id="A0A382K823"/>
<feature type="domain" description="DUF7088" evidence="1">
    <location>
        <begin position="27"/>
        <end position="121"/>
    </location>
</feature>
<evidence type="ECO:0000313" key="2">
    <source>
        <dbReference type="EMBL" id="SVC21104.1"/>
    </source>
</evidence>
<dbReference type="Pfam" id="PF23357">
    <property type="entry name" value="DUF7088"/>
    <property type="match status" value="1"/>
</dbReference>
<proteinExistence type="predicted"/>